<comment type="caution">
    <text evidence="2">The sequence shown here is derived from an EMBL/GenBank/DDBJ whole genome shotgun (WGS) entry which is preliminary data.</text>
</comment>
<dbReference type="AlphaFoldDB" id="A0A9W7IF14"/>
<dbReference type="OrthoDB" id="1270417at2759"/>
<dbReference type="Pfam" id="PF13963">
    <property type="entry name" value="Transpos_assoc"/>
    <property type="match status" value="1"/>
</dbReference>
<dbReference type="EMBL" id="BSYR01000025">
    <property type="protein sequence ID" value="GMI93982.1"/>
    <property type="molecule type" value="Genomic_DNA"/>
</dbReference>
<evidence type="ECO:0000313" key="3">
    <source>
        <dbReference type="Proteomes" id="UP001165190"/>
    </source>
</evidence>
<protein>
    <recommendedName>
        <fullName evidence="1">Transposase-associated domain-containing protein</fullName>
    </recommendedName>
</protein>
<dbReference type="InterPro" id="IPR029480">
    <property type="entry name" value="Transpos_assoc"/>
</dbReference>
<proteinExistence type="predicted"/>
<sequence>MAIDKIWMEIIDRRLPLYEKGVNEFLEFAFSQIDEGRKGHCPCKKCNNNLFRTRESIYEHLIVHGINKEYKKWFHHEENMFDSSEGSDDELAKGSEDEDNQDKIHDMVFGFECVADNFTRHFDAQANDVPIEASPNARRVVNEGINENINDPNNEAAKFYRLLQEVE</sequence>
<evidence type="ECO:0000313" key="2">
    <source>
        <dbReference type="EMBL" id="GMI93982.1"/>
    </source>
</evidence>
<name>A0A9W7IF14_HIBTR</name>
<accession>A0A9W7IF14</accession>
<gene>
    <name evidence="2" type="ORF">HRI_003067500</name>
</gene>
<reference evidence="2" key="1">
    <citation type="submission" date="2023-05" db="EMBL/GenBank/DDBJ databases">
        <title>Genome and transcriptome analyses reveal genes involved in the formation of fine ridges on petal epidermal cells in Hibiscus trionum.</title>
        <authorList>
            <person name="Koshimizu S."/>
            <person name="Masuda S."/>
            <person name="Ishii T."/>
            <person name="Shirasu K."/>
            <person name="Hoshino A."/>
            <person name="Arita M."/>
        </authorList>
    </citation>
    <scope>NUCLEOTIDE SEQUENCE</scope>
    <source>
        <strain evidence="2">Hamamatsu line</strain>
    </source>
</reference>
<evidence type="ECO:0000259" key="1">
    <source>
        <dbReference type="Pfam" id="PF13963"/>
    </source>
</evidence>
<feature type="domain" description="Transposase-associated" evidence="1">
    <location>
        <begin position="5"/>
        <end position="78"/>
    </location>
</feature>
<organism evidence="2 3">
    <name type="scientific">Hibiscus trionum</name>
    <name type="common">Flower of an hour</name>
    <dbReference type="NCBI Taxonomy" id="183268"/>
    <lineage>
        <taxon>Eukaryota</taxon>
        <taxon>Viridiplantae</taxon>
        <taxon>Streptophyta</taxon>
        <taxon>Embryophyta</taxon>
        <taxon>Tracheophyta</taxon>
        <taxon>Spermatophyta</taxon>
        <taxon>Magnoliopsida</taxon>
        <taxon>eudicotyledons</taxon>
        <taxon>Gunneridae</taxon>
        <taxon>Pentapetalae</taxon>
        <taxon>rosids</taxon>
        <taxon>malvids</taxon>
        <taxon>Malvales</taxon>
        <taxon>Malvaceae</taxon>
        <taxon>Malvoideae</taxon>
        <taxon>Hibiscus</taxon>
    </lineage>
</organism>
<keyword evidence="3" id="KW-1185">Reference proteome</keyword>
<dbReference type="Proteomes" id="UP001165190">
    <property type="component" value="Unassembled WGS sequence"/>
</dbReference>